<keyword evidence="8 12" id="KW-0472">Membrane</keyword>
<dbReference type="OMA" id="DSIVWIF"/>
<dbReference type="SUPFAM" id="SSF48726">
    <property type="entry name" value="Immunoglobulin"/>
    <property type="match status" value="1"/>
</dbReference>
<dbReference type="GO" id="GO:0042110">
    <property type="term" value="P:T cell activation"/>
    <property type="evidence" value="ECO:0007669"/>
    <property type="project" value="TreeGrafter"/>
</dbReference>
<reference evidence="14" key="2">
    <citation type="submission" date="2025-08" db="UniProtKB">
        <authorList>
            <consortium name="Ensembl"/>
        </authorList>
    </citation>
    <scope>IDENTIFICATION</scope>
</reference>
<dbReference type="Ensembl" id="ENSOGAT00000005197.2">
    <property type="protein sequence ID" value="ENSOGAP00000004644.2"/>
    <property type="gene ID" value="ENSOGAG00000005195.2"/>
</dbReference>
<organism evidence="14 15">
    <name type="scientific">Otolemur garnettii</name>
    <name type="common">Small-eared galago</name>
    <name type="synonym">Garnett's greater bushbaby</name>
    <dbReference type="NCBI Taxonomy" id="30611"/>
    <lineage>
        <taxon>Eukaryota</taxon>
        <taxon>Metazoa</taxon>
        <taxon>Chordata</taxon>
        <taxon>Craniata</taxon>
        <taxon>Vertebrata</taxon>
        <taxon>Euteleostomi</taxon>
        <taxon>Mammalia</taxon>
        <taxon>Eutheria</taxon>
        <taxon>Euarchontoglires</taxon>
        <taxon>Primates</taxon>
        <taxon>Strepsirrhini</taxon>
        <taxon>Lorisiformes</taxon>
        <taxon>Galagidae</taxon>
        <taxon>Otolemur</taxon>
    </lineage>
</organism>
<dbReference type="PANTHER" id="PTHR12080">
    <property type="entry name" value="SIGNALING LYMPHOCYTIC ACTIVATION MOLECULE"/>
    <property type="match status" value="1"/>
</dbReference>
<evidence type="ECO:0000256" key="4">
    <source>
        <dbReference type="ARBA" id="ARBA00022729"/>
    </source>
</evidence>
<feature type="domain" description="Ig-like" evidence="13">
    <location>
        <begin position="132"/>
        <end position="207"/>
    </location>
</feature>
<evidence type="ECO:0000256" key="2">
    <source>
        <dbReference type="ARBA" id="ARBA00022588"/>
    </source>
</evidence>
<dbReference type="EMBL" id="AAQR03118660">
    <property type="status" value="NOT_ANNOTATED_CDS"/>
    <property type="molecule type" value="Genomic_DNA"/>
</dbReference>
<evidence type="ECO:0000259" key="13">
    <source>
        <dbReference type="PROSITE" id="PS50835"/>
    </source>
</evidence>
<dbReference type="AlphaFoldDB" id="H0WRI6"/>
<dbReference type="Gene3D" id="2.60.40.10">
    <property type="entry name" value="Immunoglobulins"/>
    <property type="match status" value="2"/>
</dbReference>
<evidence type="ECO:0000256" key="5">
    <source>
        <dbReference type="ARBA" id="ARBA00022859"/>
    </source>
</evidence>
<dbReference type="InterPro" id="IPR015631">
    <property type="entry name" value="CD2/SLAM_rcpt"/>
</dbReference>
<dbReference type="GO" id="GO:0009897">
    <property type="term" value="C:external side of plasma membrane"/>
    <property type="evidence" value="ECO:0007669"/>
    <property type="project" value="TreeGrafter"/>
</dbReference>
<reference evidence="15" key="1">
    <citation type="submission" date="2011-03" db="EMBL/GenBank/DDBJ databases">
        <title>Version 3 of the genome sequence of Otolemur garnettii (Bushbaby).</title>
        <authorList>
            <consortium name="The Broad Institute Genome Sequencing Platform"/>
            <person name="Di Palma F."/>
            <person name="Johnson J."/>
            <person name="Lander E.S."/>
            <person name="Lindblad-Toh K."/>
            <person name="Jaffe D.B."/>
            <person name="Gnerre S."/>
            <person name="MacCallum I."/>
            <person name="Przybylski D."/>
            <person name="Ribeiro F.J."/>
            <person name="Burton J.N."/>
            <person name="Walker B.J."/>
            <person name="Sharpe T."/>
            <person name="Hall G."/>
        </authorList>
    </citation>
    <scope>NUCLEOTIDE SEQUENCE [LARGE SCALE GENOMIC DNA]</scope>
</reference>
<evidence type="ECO:0000256" key="12">
    <source>
        <dbReference type="SAM" id="Phobius"/>
    </source>
</evidence>
<keyword evidence="5" id="KW-0391">Immunity</keyword>
<keyword evidence="7" id="KW-1064">Adaptive immunity</keyword>
<dbReference type="GeneTree" id="ENSGT01030000234540"/>
<evidence type="ECO:0000256" key="6">
    <source>
        <dbReference type="ARBA" id="ARBA00022989"/>
    </source>
</evidence>
<dbReference type="GO" id="GO:0042802">
    <property type="term" value="F:identical protein binding"/>
    <property type="evidence" value="ECO:0007669"/>
    <property type="project" value="Ensembl"/>
</dbReference>
<evidence type="ECO:0000256" key="1">
    <source>
        <dbReference type="ARBA" id="ARBA00004479"/>
    </source>
</evidence>
<dbReference type="PROSITE" id="PS50835">
    <property type="entry name" value="IG_LIKE"/>
    <property type="match status" value="1"/>
</dbReference>
<dbReference type="InterPro" id="IPR013783">
    <property type="entry name" value="Ig-like_fold"/>
</dbReference>
<dbReference type="InterPro" id="IPR036179">
    <property type="entry name" value="Ig-like_dom_sf"/>
</dbReference>
<evidence type="ECO:0000256" key="3">
    <source>
        <dbReference type="ARBA" id="ARBA00022692"/>
    </source>
</evidence>
<evidence type="ECO:0000313" key="15">
    <source>
        <dbReference type="Proteomes" id="UP000005225"/>
    </source>
</evidence>
<evidence type="ECO:0000313" key="14">
    <source>
        <dbReference type="Ensembl" id="ENSOGAP00000004644.2"/>
    </source>
</evidence>
<keyword evidence="2" id="KW-0399">Innate immunity</keyword>
<dbReference type="InParanoid" id="H0WRI6"/>
<keyword evidence="6 12" id="KW-1133">Transmembrane helix</keyword>
<dbReference type="eggNOG" id="ENOG502SRN2">
    <property type="taxonomic scope" value="Eukaryota"/>
</dbReference>
<keyword evidence="4" id="KW-0732">Signal</keyword>
<keyword evidence="10" id="KW-0325">Glycoprotein</keyword>
<dbReference type="PANTHER" id="PTHR12080:SF46">
    <property type="entry name" value="SLAM FAMILY MEMBER 7"/>
    <property type="match status" value="1"/>
</dbReference>
<dbReference type="FunCoup" id="H0WRI6">
    <property type="interactions" value="427"/>
</dbReference>
<evidence type="ECO:0000256" key="11">
    <source>
        <dbReference type="ARBA" id="ARBA00023319"/>
    </source>
</evidence>
<reference evidence="14" key="3">
    <citation type="submission" date="2025-09" db="UniProtKB">
        <authorList>
            <consortium name="Ensembl"/>
        </authorList>
    </citation>
    <scope>IDENTIFICATION</scope>
</reference>
<protein>
    <submittedName>
        <fullName evidence="14">SLAM family member 7</fullName>
    </submittedName>
</protein>
<comment type="subcellular location">
    <subcellularLocation>
        <location evidence="1">Membrane</location>
        <topology evidence="1">Single-pass type I membrane protein</topology>
    </subcellularLocation>
</comment>
<keyword evidence="11" id="KW-0393">Immunoglobulin domain</keyword>
<accession>H0WRI6</accession>
<dbReference type="GO" id="GO:0002250">
    <property type="term" value="P:adaptive immune response"/>
    <property type="evidence" value="ECO:0007669"/>
    <property type="project" value="UniProtKB-KW"/>
</dbReference>
<keyword evidence="3 12" id="KW-0812">Transmembrane</keyword>
<dbReference type="FunFam" id="2.60.40.10:FF:000470">
    <property type="entry name" value="SLAM family member 7"/>
    <property type="match status" value="1"/>
</dbReference>
<dbReference type="InterPro" id="IPR007110">
    <property type="entry name" value="Ig-like_dom"/>
</dbReference>
<sequence length="333" mass="37041">SFGEDLESTLIYRFVVSTGPAASGALKELVGAIGGSVTFPLNIKEKQVDSIIWSINTTVLVIIQPVENEQLNVIVTQNSNKERMEFPRGGELKLSKLKKSDSGVYSAQIHSSSSPTITQEYVLRVYEHLPKPKVILGLQSSKNGSCTTNLTCFMEHKGEDVTYSWKVLGEAANETYDDSILPVSWRLGDKDMTFICIARNPISSNFSSPILVRKLCEGDPDSSMVLLCSLMMLMLLIVLVLGLVLLSMRKERIGEFIKEKKRMDIDQEIPNFCPNSGETTEYDTIPCAEKSIPKEDLANTLYSTVQIPKKMEEPYALTTTPDTSKTFSYENVI</sequence>
<proteinExistence type="predicted"/>
<keyword evidence="9" id="KW-1015">Disulfide bond</keyword>
<dbReference type="HOGENOM" id="CLU_069386_1_0_1"/>
<feature type="transmembrane region" description="Helical" evidence="12">
    <location>
        <begin position="224"/>
        <end position="246"/>
    </location>
</feature>
<dbReference type="STRING" id="30611.ENSOGAP00000004644"/>
<evidence type="ECO:0000256" key="7">
    <source>
        <dbReference type="ARBA" id="ARBA00023130"/>
    </source>
</evidence>
<keyword evidence="15" id="KW-1185">Reference proteome</keyword>
<dbReference type="FunFam" id="2.60.40.10:FF:000820">
    <property type="entry name" value="SLAM family member 7"/>
    <property type="match status" value="1"/>
</dbReference>
<evidence type="ECO:0000256" key="9">
    <source>
        <dbReference type="ARBA" id="ARBA00023157"/>
    </source>
</evidence>
<name>H0WRI6_OTOGA</name>
<dbReference type="GO" id="GO:0045087">
    <property type="term" value="P:innate immune response"/>
    <property type="evidence" value="ECO:0007669"/>
    <property type="project" value="UniProtKB-KW"/>
</dbReference>
<evidence type="ECO:0000256" key="10">
    <source>
        <dbReference type="ARBA" id="ARBA00023180"/>
    </source>
</evidence>
<dbReference type="Proteomes" id="UP000005225">
    <property type="component" value="Unassembled WGS sequence"/>
</dbReference>
<evidence type="ECO:0000256" key="8">
    <source>
        <dbReference type="ARBA" id="ARBA00023136"/>
    </source>
</evidence>